<reference evidence="2 3" key="1">
    <citation type="submission" date="2018-12" db="EMBL/GenBank/DDBJ databases">
        <authorList>
            <consortium name="Pathogen Informatics"/>
        </authorList>
    </citation>
    <scope>NUCLEOTIDE SEQUENCE [LARGE SCALE GENOMIC DNA]</scope>
    <source>
        <strain evidence="2 3">NCTC13071</strain>
    </source>
</reference>
<dbReference type="EMBL" id="LR134384">
    <property type="protein sequence ID" value="VEH14775.1"/>
    <property type="molecule type" value="Genomic_DNA"/>
</dbReference>
<name>A0A3S4T4Q7_9BACT</name>
<dbReference type="Proteomes" id="UP000274578">
    <property type="component" value="Chromosome 1"/>
</dbReference>
<proteinExistence type="predicted"/>
<dbReference type="AlphaFoldDB" id="A0A3S4T4Q7"/>
<organism evidence="2 3">
    <name type="scientific">Segatella oris</name>
    <dbReference type="NCBI Taxonomy" id="28135"/>
    <lineage>
        <taxon>Bacteria</taxon>
        <taxon>Pseudomonadati</taxon>
        <taxon>Bacteroidota</taxon>
        <taxon>Bacteroidia</taxon>
        <taxon>Bacteroidales</taxon>
        <taxon>Prevotellaceae</taxon>
        <taxon>Segatella</taxon>
    </lineage>
</organism>
<evidence type="ECO:0000313" key="2">
    <source>
        <dbReference type="EMBL" id="VEH14775.1"/>
    </source>
</evidence>
<dbReference type="GeneID" id="85011646"/>
<dbReference type="KEGG" id="poc:NCTC13071_00759"/>
<protein>
    <submittedName>
        <fullName evidence="2">Uncharacterized protein</fullName>
    </submittedName>
</protein>
<feature type="transmembrane region" description="Helical" evidence="1">
    <location>
        <begin position="6"/>
        <end position="29"/>
    </location>
</feature>
<feature type="transmembrane region" description="Helical" evidence="1">
    <location>
        <begin position="129"/>
        <end position="147"/>
    </location>
</feature>
<dbReference type="RefSeq" id="WP_018920318.1">
    <property type="nucleotide sequence ID" value="NZ_LR134384.1"/>
</dbReference>
<keyword evidence="1" id="KW-1133">Transmembrane helix</keyword>
<sequence length="148" mass="17292">MLRNFFSDIVFRMISLLSLHTGAILRYIFNHFTSRNRYSYHAFIVNAPLLDHSGMPYREAFNEWKGQQDERNRQACTQLNAKQQHILETLKNEGYTHEEAIDSMISAGDICIVDTNIFPRNPEHFSNRALNRLVGLLLWLSILFMLST</sequence>
<evidence type="ECO:0000313" key="3">
    <source>
        <dbReference type="Proteomes" id="UP000274578"/>
    </source>
</evidence>
<keyword evidence="1" id="KW-0812">Transmembrane</keyword>
<gene>
    <name evidence="2" type="ORF">NCTC13071_00759</name>
</gene>
<keyword evidence="1" id="KW-0472">Membrane</keyword>
<accession>A0A3S4T4Q7</accession>
<evidence type="ECO:0000256" key="1">
    <source>
        <dbReference type="SAM" id="Phobius"/>
    </source>
</evidence>